<dbReference type="EMBL" id="JAMZEG020000004">
    <property type="protein sequence ID" value="MDE8604243.1"/>
    <property type="molecule type" value="Genomic_DNA"/>
</dbReference>
<sequence length="257" mass="29940">MNRPEFSDNFDKRYEQFTKEVCEERRHFFSDETLTFLEDLYAYIESGSDNMFSFEKGFPLYRARSHVFDVIKNTYISTPYTNENMKPVSNIRSEGRFNSYNTNVLYLAFSPEIAISEARSDTLAPVSVGEFELSREVKVIDLTKSVGASHYFFRSKEDDALATLGSILSRPLDNQHNRGRSYIPIQIISEYFHFEKGVDGIIYNSQFQGSESNVKDHKIDPKHQDKNICLYDLSSAECKSVDVWKIEQRINKVRRNH</sequence>
<gene>
    <name evidence="2" type="ORF">M3I01_015335</name>
</gene>
<dbReference type="Pfam" id="PF08808">
    <property type="entry name" value="RES"/>
    <property type="match status" value="1"/>
</dbReference>
<protein>
    <submittedName>
        <fullName evidence="2">RES family NAD+ phosphorylase</fullName>
    </submittedName>
</protein>
<dbReference type="RefSeq" id="WP_255896781.1">
    <property type="nucleotide sequence ID" value="NZ_JAMZEG020000004.1"/>
</dbReference>
<comment type="caution">
    <text evidence="2">The sequence shown here is derived from an EMBL/GenBank/DDBJ whole genome shotgun (WGS) entry which is preliminary data.</text>
</comment>
<evidence type="ECO:0000313" key="2">
    <source>
        <dbReference type="EMBL" id="MDE8604243.1"/>
    </source>
</evidence>
<keyword evidence="3" id="KW-1185">Reference proteome</keyword>
<accession>A0ABT5WHE4</accession>
<organism evidence="2 3">
    <name type="scientific">Marinomonas maritima</name>
    <dbReference type="NCBI Taxonomy" id="2940935"/>
    <lineage>
        <taxon>Bacteria</taxon>
        <taxon>Pseudomonadati</taxon>
        <taxon>Pseudomonadota</taxon>
        <taxon>Gammaproteobacteria</taxon>
        <taxon>Oceanospirillales</taxon>
        <taxon>Oceanospirillaceae</taxon>
        <taxon>Marinomonas</taxon>
    </lineage>
</organism>
<evidence type="ECO:0000313" key="3">
    <source>
        <dbReference type="Proteomes" id="UP001139522"/>
    </source>
</evidence>
<proteinExistence type="predicted"/>
<reference evidence="2" key="1">
    <citation type="submission" date="2023-01" db="EMBL/GenBank/DDBJ databases">
        <title>Psychroserpens sp. MSW6 and Marinomonas sp. RSW2, isolated from seawater.</title>
        <authorList>
            <person name="Kristyanto S."/>
            <person name="Jung J."/>
            <person name="Kim J.M."/>
            <person name="Jeon C.O."/>
        </authorList>
    </citation>
    <scope>NUCLEOTIDE SEQUENCE</scope>
    <source>
        <strain evidence="2">RSW2</strain>
    </source>
</reference>
<evidence type="ECO:0000259" key="1">
    <source>
        <dbReference type="Pfam" id="PF08808"/>
    </source>
</evidence>
<feature type="domain" description="RES" evidence="1">
    <location>
        <begin position="76"/>
        <end position="213"/>
    </location>
</feature>
<dbReference type="Proteomes" id="UP001139522">
    <property type="component" value="Unassembled WGS sequence"/>
</dbReference>
<dbReference type="InterPro" id="IPR014914">
    <property type="entry name" value="RES_dom"/>
</dbReference>
<name>A0ABT5WHE4_9GAMM</name>